<dbReference type="GO" id="GO:0005770">
    <property type="term" value="C:late endosome"/>
    <property type="evidence" value="ECO:0007669"/>
    <property type="project" value="TreeGrafter"/>
</dbReference>
<dbReference type="SUPFAM" id="SSF49899">
    <property type="entry name" value="Concanavalin A-like lectins/glucanases"/>
    <property type="match status" value="1"/>
</dbReference>
<dbReference type="PROSITE" id="PS51762">
    <property type="entry name" value="GH16_2"/>
    <property type="match status" value="1"/>
</dbReference>
<dbReference type="Pfam" id="PF26113">
    <property type="entry name" value="GH16_XgeA"/>
    <property type="match status" value="1"/>
</dbReference>
<dbReference type="Gene3D" id="2.130.10.10">
    <property type="entry name" value="YVTN repeat-like/Quinoprotein amine dehydrogenase"/>
    <property type="match status" value="1"/>
</dbReference>
<dbReference type="PANTHER" id="PTHR12616">
    <property type="entry name" value="VACUOLAR PROTEIN SORTING VPS41"/>
    <property type="match status" value="1"/>
</dbReference>
<feature type="compositionally biased region" description="Polar residues" evidence="2">
    <location>
        <begin position="101"/>
        <end position="120"/>
    </location>
</feature>
<dbReference type="GO" id="GO:0034058">
    <property type="term" value="P:endosomal vesicle fusion"/>
    <property type="evidence" value="ECO:0007669"/>
    <property type="project" value="TreeGrafter"/>
</dbReference>
<reference evidence="5" key="1">
    <citation type="submission" date="2017-03" db="EMBL/GenBank/DDBJ databases">
        <authorList>
            <person name="Sharma R."/>
            <person name="Thines M."/>
        </authorList>
    </citation>
    <scope>NUCLEOTIDE SEQUENCE [LARGE SCALE GENOMIC DNA]</scope>
</reference>
<dbReference type="Pfam" id="PF25066">
    <property type="entry name" value="TPR_VPS8_2"/>
    <property type="match status" value="1"/>
</dbReference>
<accession>A0A1W5DAP4</accession>
<dbReference type="PANTHER" id="PTHR12616:SF8">
    <property type="entry name" value="VACUOLAR PROTEIN SORTING-ASSOCIATED PROTEIN 8 HOMOLOG"/>
    <property type="match status" value="1"/>
</dbReference>
<dbReference type="InterPro" id="IPR025941">
    <property type="entry name" value="Vps8_central_dom"/>
</dbReference>
<dbReference type="CDD" id="cd02181">
    <property type="entry name" value="GH16_fungal_Lam16A_glucanase"/>
    <property type="match status" value="1"/>
</dbReference>
<dbReference type="InterPro" id="IPR036322">
    <property type="entry name" value="WD40_repeat_dom_sf"/>
</dbReference>
<dbReference type="SUPFAM" id="SSF50978">
    <property type="entry name" value="WD40 repeat-like"/>
    <property type="match status" value="1"/>
</dbReference>
<feature type="region of interest" description="Disordered" evidence="2">
    <location>
        <begin position="1"/>
        <end position="144"/>
    </location>
</feature>
<feature type="compositionally biased region" description="Polar residues" evidence="2">
    <location>
        <begin position="58"/>
        <end position="68"/>
    </location>
</feature>
<name>A0A1W5DAP4_9LECA</name>
<evidence type="ECO:0000313" key="5">
    <source>
        <dbReference type="Proteomes" id="UP000192927"/>
    </source>
</evidence>
<dbReference type="Pfam" id="PF23410">
    <property type="entry name" value="Beta-prop_VPS8"/>
    <property type="match status" value="1"/>
</dbReference>
<evidence type="ECO:0000259" key="3">
    <source>
        <dbReference type="PROSITE" id="PS51762"/>
    </source>
</evidence>
<dbReference type="InterPro" id="IPR059070">
    <property type="entry name" value="TPR_VPS8_2"/>
</dbReference>
<feature type="compositionally biased region" description="Acidic residues" evidence="2">
    <location>
        <begin position="9"/>
        <end position="19"/>
    </location>
</feature>
<feature type="compositionally biased region" description="Polar residues" evidence="2">
    <location>
        <begin position="1504"/>
        <end position="1514"/>
    </location>
</feature>
<evidence type="ECO:0000256" key="2">
    <source>
        <dbReference type="SAM" id="MobiDB-lite"/>
    </source>
</evidence>
<dbReference type="Pfam" id="PF12816">
    <property type="entry name" value="TPR_Vps8"/>
    <property type="match status" value="1"/>
</dbReference>
<feature type="region of interest" description="Disordered" evidence="2">
    <location>
        <begin position="1504"/>
        <end position="1536"/>
    </location>
</feature>
<dbReference type="InterPro" id="IPR015943">
    <property type="entry name" value="WD40/YVTN_repeat-like_dom_sf"/>
</dbReference>
<dbReference type="InterPro" id="IPR045111">
    <property type="entry name" value="Vps41/Vps8"/>
</dbReference>
<evidence type="ECO:0000256" key="1">
    <source>
        <dbReference type="ARBA" id="ARBA00009422"/>
    </source>
</evidence>
<feature type="compositionally biased region" description="Acidic residues" evidence="2">
    <location>
        <begin position="78"/>
        <end position="87"/>
    </location>
</feature>
<dbReference type="Proteomes" id="UP000192927">
    <property type="component" value="Unassembled WGS sequence"/>
</dbReference>
<comment type="similarity">
    <text evidence="1">Belongs to the VPS8 family.</text>
</comment>
<dbReference type="GO" id="GO:0004553">
    <property type="term" value="F:hydrolase activity, hydrolyzing O-glycosyl compounds"/>
    <property type="evidence" value="ECO:0007669"/>
    <property type="project" value="InterPro"/>
</dbReference>
<organism evidence="4 5">
    <name type="scientific">Lasallia pustulata</name>
    <dbReference type="NCBI Taxonomy" id="136370"/>
    <lineage>
        <taxon>Eukaryota</taxon>
        <taxon>Fungi</taxon>
        <taxon>Dikarya</taxon>
        <taxon>Ascomycota</taxon>
        <taxon>Pezizomycotina</taxon>
        <taxon>Lecanoromycetes</taxon>
        <taxon>OSLEUM clade</taxon>
        <taxon>Umbilicariomycetidae</taxon>
        <taxon>Umbilicariales</taxon>
        <taxon>Umbilicariaceae</taxon>
        <taxon>Lasallia</taxon>
    </lineage>
</organism>
<feature type="domain" description="GH16" evidence="3">
    <location>
        <begin position="1404"/>
        <end position="1777"/>
    </location>
</feature>
<dbReference type="GO" id="GO:0005975">
    <property type="term" value="P:carbohydrate metabolic process"/>
    <property type="evidence" value="ECO:0007669"/>
    <property type="project" value="InterPro"/>
</dbReference>
<sequence>MSAVHDETEIGLEDNIEDVGSEHGSQSLEKSLENGDGATSQVSSTAEIPGEVEPGNNFADSQAANGTTPEGHLKYRQDEEESLDEDSGPVLGTAIEKPSSADGSFSTPDDTPSIQDSFPSSPGRRTRVPRPGLSPTPSLRPFDRRFQARIPSSASPSPRARSPAFLNIQSRQSSTASQIFHDTGDSDTTPAPWEVVRWTRLKKITGQAFSELGKRNFGRATCVAVSTSIALGTSKGILLIFDYHQNLKSIIGPGTKAVESGPVTSIALSADHSTIAGGHASGNIFTWELARPAKPFLQVPPNDRSRTQGSDTDGHVFGVAILHVGFLGTRHTAFVSADDRGMAFSHLATRGMGMVARAIRTTRILGRYPDVTPAPTRPRKPSTILAFSPLPLGNVEHSTDSMGLVAMLTPYLLVIVSTTPLAQTQHKAGRPKELPAHTAMTAALAWFPAVKLKPTGDSIAEASSKVKLVYCWSNVLTVLDVVEMETSDRSVKDNSPSLQFRPRSRWNSQEAIVAIQWLSRSVLGVLTITQQLIILEDVSLHMSDSSDLIQKHIYHTDLFSQQLTQVVEQLDEEDTSMHGVVADAFYMSFRAYKGRLFLLGFNDISMGTLSNWADRLLALMEEGNFIGAIKLATSYFKGEAEKVTVGLPDDDGSRHPMVREKLLEMMSASLRYAFGKNQEAGTPRIEQPQLEELATACVAACLAMNDLDFLFEEVYTWYEDAQVQGIFLEILEPYITDNEVKVVPPSALKDLIGHYTKKDLANRLEEMLCHLDPQTMDIDQITTLCKQNRLYDALIYVWNQALGDYTTLVAYFLDMLKVQTGSSGNLDAMATTADATGASKIFPYLSYVLTGRVYPTGSDMGSTQAVIAKADIYHFLFSGDGRVIAKGDQTAHDPVPSHDGSYPVLRRILDFDAPSFLSVLNEAFEDSFLNGSADRLPEDEAQKLTEGQRFGISVNRQYIVSILLEVMTAPRYRNDDTVYLDMFIARNLPKFPQFILLSGSTLHRVLLGLCDYPGEDVAEDCQLSVEYLLSMYHPPDIASLMPSFQKARFYRVLKGVYKAEKQYAQLLETCFKDFNHPDSIFVCISDCLRPKAGLSGKQTSDVREVIADHAAELAEADVVRAASILESYAPDLHGAVLETLEGDDAAQFRYLRTVLEPIGDTSDNRHPQQRTPKHGFVEQYVRLMCDFDPHHVSEYVEKLKAGDLRLEEVLPFLESSGVVDAAVVLMAREGKVREAIDRLTHHLRTLEAALIGLLDGATDSPDASNTEEAAEDLVNSIQKYARVGVWLCQGHTKTARRNQFSGKQSRQSRSIDTELSMDEEFWLDLIDTIVTVTKNVSGVLEASPSEASTDNDASPAVDVPQLVTSLRTMVQETFTALLATTSAARTDGAARTDVSFLRILRAFLSRAAISSPSLSDLRAVLAAIFSAYSYEESLLALANHLLDKDLFVHVAEAAALRMRGWRPLGQVCEGCGRRVWGPGAGGGIWEAWEHKNEIDARRQTSKSALNGASHNMTGRSKGKAAIGGSDDKMPSSLGKGNDPTNGYVNYVDYNTAISEDLIVTAGGVVYNGVDNQRTASGRGRDSVRVTSNAAYNHGLVVLDLNRMPGGICGTWPAFWMVGPNWPNEGETDIIEGVHEQSQNDMTLHTSSGCTISNNGQFSGGYITTSNCNAAVQGNAGCQIAASSSATYGTQFNTNGGVVYATEWTSNHIGAPDPAGWGLPLASFTPSCDLDSYFQNRQIVFDITFCGDWAGNVWGSSSCAYLAPTCVDYVQNYPSAFANAFWAISSLKVYQNTSVYQRTVATETATPSNSSSVAAKLNRSTMRRRAADLHTHQKWGLHL</sequence>
<dbReference type="InterPro" id="IPR013320">
    <property type="entry name" value="ConA-like_dom_sf"/>
</dbReference>
<keyword evidence="5" id="KW-1185">Reference proteome</keyword>
<proteinExistence type="inferred from homology"/>
<dbReference type="Gene3D" id="2.60.120.200">
    <property type="match status" value="1"/>
</dbReference>
<protein>
    <submittedName>
        <fullName evidence="4">WD40/YVTN repeat-like-containing domain</fullName>
    </submittedName>
</protein>
<dbReference type="EMBL" id="FWEW01003623">
    <property type="protein sequence ID" value="SLM40115.1"/>
    <property type="molecule type" value="Genomic_DNA"/>
</dbReference>
<dbReference type="GO" id="GO:0030897">
    <property type="term" value="C:HOPS complex"/>
    <property type="evidence" value="ECO:0007669"/>
    <property type="project" value="TreeGrafter"/>
</dbReference>
<dbReference type="InterPro" id="IPR000757">
    <property type="entry name" value="Beta-glucanase-like"/>
</dbReference>
<evidence type="ECO:0000313" key="4">
    <source>
        <dbReference type="EMBL" id="SLM40115.1"/>
    </source>
</evidence>
<dbReference type="GO" id="GO:0006623">
    <property type="term" value="P:protein targeting to vacuole"/>
    <property type="evidence" value="ECO:0007669"/>
    <property type="project" value="InterPro"/>
</dbReference>
<feature type="compositionally biased region" description="Polar residues" evidence="2">
    <location>
        <begin position="37"/>
        <end position="46"/>
    </location>
</feature>